<sequence length="111" mass="11698">MNVFTRIFVSEVPMTVSNEPKAINRIGTTTGRSESATGGSCVVLSGTDSSSVGINCSTGSLRVFHFTQKNAANAAGMANKVPNKIRWPILAFNIPAAARAPGWVGIRQCTE</sequence>
<protein>
    <submittedName>
        <fullName evidence="1">Uncharacterized protein</fullName>
    </submittedName>
</protein>
<reference evidence="1" key="1">
    <citation type="submission" date="2019-08" db="EMBL/GenBank/DDBJ databases">
        <authorList>
            <person name="Kucharzyk K."/>
            <person name="Murdoch R.W."/>
            <person name="Higgins S."/>
            <person name="Loffler F."/>
        </authorList>
    </citation>
    <scope>NUCLEOTIDE SEQUENCE</scope>
</reference>
<gene>
    <name evidence="1" type="ORF">SDC9_108702</name>
</gene>
<comment type="caution">
    <text evidence="1">The sequence shown here is derived from an EMBL/GenBank/DDBJ whole genome shotgun (WGS) entry which is preliminary data.</text>
</comment>
<dbReference type="AlphaFoldDB" id="A0A645B8N4"/>
<name>A0A645B8N4_9ZZZZ</name>
<organism evidence="1">
    <name type="scientific">bioreactor metagenome</name>
    <dbReference type="NCBI Taxonomy" id="1076179"/>
    <lineage>
        <taxon>unclassified sequences</taxon>
        <taxon>metagenomes</taxon>
        <taxon>ecological metagenomes</taxon>
    </lineage>
</organism>
<dbReference type="EMBL" id="VSSQ01018551">
    <property type="protein sequence ID" value="MPM61839.1"/>
    <property type="molecule type" value="Genomic_DNA"/>
</dbReference>
<proteinExistence type="predicted"/>
<evidence type="ECO:0000313" key="1">
    <source>
        <dbReference type="EMBL" id="MPM61839.1"/>
    </source>
</evidence>
<accession>A0A645B8N4</accession>